<dbReference type="AlphaFoldDB" id="E1X3E5"/>
<reference evidence="12" key="1">
    <citation type="journal article" date="2013" name="ISME J.">
        <title>A small predatory core genome in the divergent marine Bacteriovorax marinus SJ and the terrestrial Bdellovibrio bacteriovorus.</title>
        <authorList>
            <person name="Crossman L.C."/>
            <person name="Chen H."/>
            <person name="Cerdeno-Tarraga A.M."/>
            <person name="Brooks K."/>
            <person name="Quail M.A."/>
            <person name="Pineiro S.A."/>
            <person name="Hobley L."/>
            <person name="Sockett R.E."/>
            <person name="Bentley S.D."/>
            <person name="Parkhill J."/>
            <person name="Williams H.N."/>
            <person name="Stine O.C."/>
        </authorList>
    </citation>
    <scope>NUCLEOTIDE SEQUENCE [LARGE SCALE GENOMIC DNA]</scope>
    <source>
        <strain evidence="12">ATCC BAA-682 / DSM 15412 / SJ</strain>
    </source>
</reference>
<dbReference type="PANTHER" id="PTHR33451:SF3">
    <property type="entry name" value="MALATE-2H(+)_NA(+)-LACTATE ANTIPORTER"/>
    <property type="match status" value="1"/>
</dbReference>
<keyword evidence="12" id="KW-1185">Reference proteome</keyword>
<evidence type="ECO:0000259" key="10">
    <source>
        <dbReference type="Pfam" id="PF03553"/>
    </source>
</evidence>
<dbReference type="STRING" id="862908.BMS_0315"/>
<evidence type="ECO:0000256" key="4">
    <source>
        <dbReference type="ARBA" id="ARBA00022475"/>
    </source>
</evidence>
<keyword evidence="5 9" id="KW-0812">Transmembrane</keyword>
<accession>E1X3E5</accession>
<feature type="transmembrane region" description="Helical" evidence="9">
    <location>
        <begin position="331"/>
        <end position="349"/>
    </location>
</feature>
<dbReference type="GO" id="GO:0005886">
    <property type="term" value="C:plasma membrane"/>
    <property type="evidence" value="ECO:0007669"/>
    <property type="project" value="UniProtKB-SubCell"/>
</dbReference>
<name>E1X3E5_HALMS</name>
<evidence type="ECO:0000256" key="5">
    <source>
        <dbReference type="ARBA" id="ARBA00022692"/>
    </source>
</evidence>
<dbReference type="InterPro" id="IPR018461">
    <property type="entry name" value="Na/H_Antiport_NhaC-like_C"/>
</dbReference>
<feature type="transmembrane region" description="Helical" evidence="9">
    <location>
        <begin position="450"/>
        <end position="474"/>
    </location>
</feature>
<dbReference type="InterPro" id="IPR004770">
    <property type="entry name" value="Na/H_antiport_NhaC"/>
</dbReference>
<dbReference type="KEGG" id="bmx:BMS_0315"/>
<dbReference type="Pfam" id="PF03553">
    <property type="entry name" value="Na_H_antiporter"/>
    <property type="match status" value="1"/>
</dbReference>
<dbReference type="PANTHER" id="PTHR33451">
    <property type="entry name" value="MALATE-2H(+)/NA(+)-LACTATE ANTIPORTER"/>
    <property type="match status" value="1"/>
</dbReference>
<keyword evidence="6 9" id="KW-1133">Transmembrane helix</keyword>
<dbReference type="OrthoDB" id="5290373at2"/>
<evidence type="ECO:0000256" key="3">
    <source>
        <dbReference type="ARBA" id="ARBA00022449"/>
    </source>
</evidence>
<feature type="transmembrane region" description="Helical" evidence="9">
    <location>
        <begin position="7"/>
        <end position="29"/>
    </location>
</feature>
<evidence type="ECO:0000256" key="7">
    <source>
        <dbReference type="ARBA" id="ARBA00023136"/>
    </source>
</evidence>
<dbReference type="PATRIC" id="fig|862908.3.peg.303"/>
<evidence type="ECO:0000256" key="2">
    <source>
        <dbReference type="ARBA" id="ARBA00022448"/>
    </source>
</evidence>
<sequence>MQSAKKPGLMVSLIPVIILIFLLVINVIIFKDDATGGANQIALLTTAFITALIGIFHLKVTYDHIEKRIIHSITTSLSALIILFVVGTLIGIWILCGTVPAMIYFGLKLINPAVFLPVACIICAIVSLSTGSSWSTTGTVGIALIGIGETLGLPSGAVAGAVISGSYFGDKMSPLSDTTNLAPAVAGVNLFDHIRHMVYTSGPAIILAVIGFTILGFSYETHSLNTETVDLMLSTIQEKFDISLWLFIPPIIVLILVRKKVSALPAITIGVFIGIITALIFQRDMMVELAGGDSSLQAYYTLITKVTYEGFIIDTGHETINSLLNRGGMSGMLSTVWLIFSAMVFGGSLDATGMLEKISSAILKMVRGTGSLIGATLGSCLVLNATASDQYLAIVVPGKMFSDAYDKYGLDRRNLSRALEDAGTVTSVLIPWNSGGAYNSATLGVATLTYLPYCFFNLLSPVISLLLATMNWTIIKKIEEKEQL</sequence>
<evidence type="ECO:0000313" key="12">
    <source>
        <dbReference type="Proteomes" id="UP000008963"/>
    </source>
</evidence>
<evidence type="ECO:0000313" key="11">
    <source>
        <dbReference type="EMBL" id="CBW25240.1"/>
    </source>
</evidence>
<proteinExistence type="inferred from homology"/>
<gene>
    <name evidence="11" type="ordered locus">BMS_0315</name>
</gene>
<evidence type="ECO:0000256" key="8">
    <source>
        <dbReference type="ARBA" id="ARBA00038435"/>
    </source>
</evidence>
<evidence type="ECO:0000256" key="1">
    <source>
        <dbReference type="ARBA" id="ARBA00004651"/>
    </source>
</evidence>
<keyword evidence="7 9" id="KW-0472">Membrane</keyword>
<dbReference type="RefSeq" id="WP_014243029.1">
    <property type="nucleotide sequence ID" value="NC_016620.1"/>
</dbReference>
<feature type="transmembrane region" description="Helical" evidence="9">
    <location>
        <begin position="240"/>
        <end position="257"/>
    </location>
</feature>
<protein>
    <submittedName>
        <fullName evidence="11">Transmembrane Na+/H+ antiporter</fullName>
    </submittedName>
</protein>
<dbReference type="InterPro" id="IPR052180">
    <property type="entry name" value="NhaC_Na-H+_Antiporter"/>
</dbReference>
<organism evidence="11 12">
    <name type="scientific">Halobacteriovorax marinus (strain ATCC BAA-682 / DSM 15412 / SJ)</name>
    <name type="common">Bacteriovorax marinus</name>
    <dbReference type="NCBI Taxonomy" id="862908"/>
    <lineage>
        <taxon>Bacteria</taxon>
        <taxon>Pseudomonadati</taxon>
        <taxon>Bdellovibrionota</taxon>
        <taxon>Bacteriovoracia</taxon>
        <taxon>Bacteriovoracales</taxon>
        <taxon>Halobacteriovoraceae</taxon>
        <taxon>Halobacteriovorax</taxon>
    </lineage>
</organism>
<comment type="subcellular location">
    <subcellularLocation>
        <location evidence="1">Cell membrane</location>
        <topology evidence="1">Multi-pass membrane protein</topology>
    </subcellularLocation>
</comment>
<dbReference type="Proteomes" id="UP000008963">
    <property type="component" value="Chromosome"/>
</dbReference>
<keyword evidence="2" id="KW-0813">Transport</keyword>
<dbReference type="GO" id="GO:0015297">
    <property type="term" value="F:antiporter activity"/>
    <property type="evidence" value="ECO:0007669"/>
    <property type="project" value="UniProtKB-KW"/>
</dbReference>
<evidence type="ECO:0000256" key="6">
    <source>
        <dbReference type="ARBA" id="ARBA00022989"/>
    </source>
</evidence>
<comment type="similarity">
    <text evidence="8">Belongs to the NhaC Na(+)/H(+) (TC 2.A.35) antiporter family.</text>
</comment>
<keyword evidence="4" id="KW-1003">Cell membrane</keyword>
<feature type="transmembrane region" description="Helical" evidence="9">
    <location>
        <begin position="197"/>
        <end position="219"/>
    </location>
</feature>
<feature type="domain" description="Na+/H+ antiporter NhaC-like C-terminal" evidence="10">
    <location>
        <begin position="166"/>
        <end position="472"/>
    </location>
</feature>
<dbReference type="NCBIfam" id="TIGR00931">
    <property type="entry name" value="antiport_nhaC"/>
    <property type="match status" value="1"/>
</dbReference>
<keyword evidence="3" id="KW-0050">Antiport</keyword>
<feature type="transmembrane region" description="Helical" evidence="9">
    <location>
        <begin position="79"/>
        <end position="103"/>
    </location>
</feature>
<dbReference type="eggNOG" id="COG1757">
    <property type="taxonomic scope" value="Bacteria"/>
</dbReference>
<feature type="transmembrane region" description="Helical" evidence="9">
    <location>
        <begin position="263"/>
        <end position="281"/>
    </location>
</feature>
<evidence type="ECO:0000256" key="9">
    <source>
        <dbReference type="SAM" id="Phobius"/>
    </source>
</evidence>
<feature type="transmembrane region" description="Helical" evidence="9">
    <location>
        <begin position="140"/>
        <end position="168"/>
    </location>
</feature>
<feature type="transmembrane region" description="Helical" evidence="9">
    <location>
        <begin position="109"/>
        <end position="128"/>
    </location>
</feature>
<dbReference type="EMBL" id="FQ312005">
    <property type="protein sequence ID" value="CBW25240.1"/>
    <property type="molecule type" value="Genomic_DNA"/>
</dbReference>
<dbReference type="HOGENOM" id="CLU_033405_1_0_7"/>
<feature type="transmembrane region" description="Helical" evidence="9">
    <location>
        <begin position="41"/>
        <end position="58"/>
    </location>
</feature>